<dbReference type="Pfam" id="PF10188">
    <property type="entry name" value="Oscp1"/>
    <property type="match status" value="1"/>
</dbReference>
<evidence type="ECO:0000313" key="1">
    <source>
        <dbReference type="EMBL" id="CAH0564154.1"/>
    </source>
</evidence>
<accession>A0A9P0FNE4</accession>
<dbReference type="OrthoDB" id="2157380at2759"/>
<protein>
    <submittedName>
        <fullName evidence="1">Uncharacterized protein</fullName>
    </submittedName>
</protein>
<dbReference type="GO" id="GO:0005886">
    <property type="term" value="C:plasma membrane"/>
    <property type="evidence" value="ECO:0007669"/>
    <property type="project" value="TreeGrafter"/>
</dbReference>
<dbReference type="PANTHER" id="PTHR21439">
    <property type="entry name" value="OXIDORED-NITRO DOMAIN-CONTAINING PROTEIN"/>
    <property type="match status" value="1"/>
</dbReference>
<dbReference type="GO" id="GO:0005737">
    <property type="term" value="C:cytoplasm"/>
    <property type="evidence" value="ECO:0007669"/>
    <property type="project" value="TreeGrafter"/>
</dbReference>
<keyword evidence="2" id="KW-1185">Reference proteome</keyword>
<dbReference type="InterPro" id="IPR019332">
    <property type="entry name" value="OSCP1"/>
</dbReference>
<proteinExistence type="predicted"/>
<dbReference type="PANTHER" id="PTHR21439:SF0">
    <property type="entry name" value="PROTEIN OSCP1"/>
    <property type="match status" value="1"/>
</dbReference>
<reference evidence="1" key="1">
    <citation type="submission" date="2021-12" db="EMBL/GenBank/DDBJ databases">
        <authorList>
            <person name="King R."/>
        </authorList>
    </citation>
    <scope>NUCLEOTIDE SEQUENCE</scope>
</reference>
<dbReference type="EMBL" id="OV121140">
    <property type="protein sequence ID" value="CAH0564154.1"/>
    <property type="molecule type" value="Genomic_DNA"/>
</dbReference>
<sequence length="316" mass="36382">MSRYVTPFLVLNLGSEMIFVVAQRLQAQNITQERAALVLEEIISALVSKQLITELIKPQSAYNHENIRDIIEDITQSSVMRLDSVSMSKLWDLISMVFKWQVTMSEDLIALTQRHLYEIENYVTNTEIHLQLQKVQTIVDNFNKILDKKEKMDLLDSTAFWLKDYNVRVSLLIRMGLQGMDGNFIINNLDPIAEEMLRNLGENIYMVTNNGRILENRPQTRKNSEVNELQLFVDEMMGSRKLSTGSNDGTFLKLTINDENITNNNAQVDSNFDNINVKVNENNLHSLINELNVCDDAEEKSFQEDLLEMIGQNTED</sequence>
<gene>
    <name evidence="1" type="ORF">MELIAE_LOCUS12768</name>
</gene>
<dbReference type="Proteomes" id="UP001154078">
    <property type="component" value="Chromosome 9"/>
</dbReference>
<evidence type="ECO:0000313" key="2">
    <source>
        <dbReference type="Proteomes" id="UP001154078"/>
    </source>
</evidence>
<name>A0A9P0FNE4_BRAAE</name>
<dbReference type="AlphaFoldDB" id="A0A9P0FNE4"/>
<organism evidence="1 2">
    <name type="scientific">Brassicogethes aeneus</name>
    <name type="common">Rape pollen beetle</name>
    <name type="synonym">Meligethes aeneus</name>
    <dbReference type="NCBI Taxonomy" id="1431903"/>
    <lineage>
        <taxon>Eukaryota</taxon>
        <taxon>Metazoa</taxon>
        <taxon>Ecdysozoa</taxon>
        <taxon>Arthropoda</taxon>
        <taxon>Hexapoda</taxon>
        <taxon>Insecta</taxon>
        <taxon>Pterygota</taxon>
        <taxon>Neoptera</taxon>
        <taxon>Endopterygota</taxon>
        <taxon>Coleoptera</taxon>
        <taxon>Polyphaga</taxon>
        <taxon>Cucujiformia</taxon>
        <taxon>Nitidulidae</taxon>
        <taxon>Meligethinae</taxon>
        <taxon>Brassicogethes</taxon>
    </lineage>
</organism>